<dbReference type="PANTHER" id="PTHR11351:SF31">
    <property type="entry name" value="DESATURASE 1, ISOFORM A-RELATED"/>
    <property type="match status" value="1"/>
</dbReference>
<evidence type="ECO:0000256" key="11">
    <source>
        <dbReference type="SAM" id="Phobius"/>
    </source>
</evidence>
<dbReference type="InterPro" id="IPR005804">
    <property type="entry name" value="FA_desaturase_dom"/>
</dbReference>
<proteinExistence type="predicted"/>
<keyword evidence="8" id="KW-0443">Lipid metabolism</keyword>
<evidence type="ECO:0000256" key="6">
    <source>
        <dbReference type="ARBA" id="ARBA00023002"/>
    </source>
</evidence>
<gene>
    <name evidence="13" type="ORF">METZ01_LOCUS166359</name>
</gene>
<keyword evidence="6" id="KW-0560">Oxidoreductase</keyword>
<keyword evidence="5 11" id="KW-1133">Transmembrane helix</keyword>
<evidence type="ECO:0000256" key="8">
    <source>
        <dbReference type="ARBA" id="ARBA00023098"/>
    </source>
</evidence>
<evidence type="ECO:0000256" key="9">
    <source>
        <dbReference type="ARBA" id="ARBA00023136"/>
    </source>
</evidence>
<keyword evidence="3 11" id="KW-0812">Transmembrane</keyword>
<evidence type="ECO:0000256" key="3">
    <source>
        <dbReference type="ARBA" id="ARBA00022692"/>
    </source>
</evidence>
<keyword evidence="10" id="KW-0275">Fatty acid biosynthesis</keyword>
<feature type="domain" description="Fatty acid desaturase" evidence="12">
    <location>
        <begin position="14"/>
        <end position="180"/>
    </location>
</feature>
<feature type="transmembrane region" description="Helical" evidence="11">
    <location>
        <begin position="119"/>
        <end position="139"/>
    </location>
</feature>
<dbReference type="GO" id="GO:0016717">
    <property type="term" value="F:oxidoreductase activity, acting on paired donors, with oxidation of a pair of donors resulting in the reduction of molecular oxygen to two molecules of water"/>
    <property type="evidence" value="ECO:0007669"/>
    <property type="project" value="InterPro"/>
</dbReference>
<keyword evidence="9 11" id="KW-0472">Membrane</keyword>
<dbReference type="EMBL" id="UINC01029933">
    <property type="protein sequence ID" value="SVB13505.1"/>
    <property type="molecule type" value="Genomic_DNA"/>
</dbReference>
<dbReference type="PANTHER" id="PTHR11351">
    <property type="entry name" value="ACYL-COA DESATURASE"/>
    <property type="match status" value="1"/>
</dbReference>
<name>A0A382BI94_9ZZZZ</name>
<evidence type="ECO:0000256" key="10">
    <source>
        <dbReference type="ARBA" id="ARBA00023160"/>
    </source>
</evidence>
<evidence type="ECO:0000256" key="4">
    <source>
        <dbReference type="ARBA" id="ARBA00022832"/>
    </source>
</evidence>
<accession>A0A382BI94</accession>
<organism evidence="13">
    <name type="scientific">marine metagenome</name>
    <dbReference type="NCBI Taxonomy" id="408172"/>
    <lineage>
        <taxon>unclassified sequences</taxon>
        <taxon>metagenomes</taxon>
        <taxon>ecological metagenomes</taxon>
    </lineage>
</organism>
<reference evidence="13" key="1">
    <citation type="submission" date="2018-05" db="EMBL/GenBank/DDBJ databases">
        <authorList>
            <person name="Lanie J.A."/>
            <person name="Ng W.-L."/>
            <person name="Kazmierczak K.M."/>
            <person name="Andrzejewski T.M."/>
            <person name="Davidsen T.M."/>
            <person name="Wayne K.J."/>
            <person name="Tettelin H."/>
            <person name="Glass J.I."/>
            <person name="Rusch D."/>
            <person name="Podicherti R."/>
            <person name="Tsui H.-C.T."/>
            <person name="Winkler M.E."/>
        </authorList>
    </citation>
    <scope>NUCLEOTIDE SEQUENCE</scope>
</reference>
<evidence type="ECO:0000256" key="2">
    <source>
        <dbReference type="ARBA" id="ARBA00022516"/>
    </source>
</evidence>
<dbReference type="Pfam" id="PF00487">
    <property type="entry name" value="FA_desaturase"/>
    <property type="match status" value="1"/>
</dbReference>
<evidence type="ECO:0000256" key="7">
    <source>
        <dbReference type="ARBA" id="ARBA00023004"/>
    </source>
</evidence>
<evidence type="ECO:0000256" key="5">
    <source>
        <dbReference type="ARBA" id="ARBA00022989"/>
    </source>
</evidence>
<keyword evidence="2" id="KW-0444">Lipid biosynthesis</keyword>
<sequence>MHPFLEKLFFFMTFIFQGSSFLNPAAYGVMHRRHHSYADTPGDPHSPLHTKSIILFNWNTIKEYRKLVNQFKMEQRSEIDLPRWRFLENLAESLATRFIFICLYILFYLEFSTAVWEYLLLPIHIFMGPIHGFIVNWFGHKIGYRNFNKIPDNSQNTLPLDILMMGELYQNNHHKRPNNPNFAWRWFEFDFGYWATLILKKLRIIY</sequence>
<evidence type="ECO:0000313" key="13">
    <source>
        <dbReference type="EMBL" id="SVB13505.1"/>
    </source>
</evidence>
<evidence type="ECO:0000256" key="1">
    <source>
        <dbReference type="ARBA" id="ARBA00004141"/>
    </source>
</evidence>
<evidence type="ECO:0000259" key="12">
    <source>
        <dbReference type="Pfam" id="PF00487"/>
    </source>
</evidence>
<dbReference type="GO" id="GO:0016020">
    <property type="term" value="C:membrane"/>
    <property type="evidence" value="ECO:0007669"/>
    <property type="project" value="UniProtKB-SubCell"/>
</dbReference>
<keyword evidence="4" id="KW-0276">Fatty acid metabolism</keyword>
<comment type="subcellular location">
    <subcellularLocation>
        <location evidence="1">Membrane</location>
        <topology evidence="1">Multi-pass membrane protein</topology>
    </subcellularLocation>
</comment>
<protein>
    <recommendedName>
        <fullName evidence="12">Fatty acid desaturase domain-containing protein</fullName>
    </recommendedName>
</protein>
<dbReference type="InterPro" id="IPR015876">
    <property type="entry name" value="Acyl-CoA_DS"/>
</dbReference>
<keyword evidence="7" id="KW-0408">Iron</keyword>
<dbReference type="GO" id="GO:0006633">
    <property type="term" value="P:fatty acid biosynthetic process"/>
    <property type="evidence" value="ECO:0007669"/>
    <property type="project" value="UniProtKB-KW"/>
</dbReference>
<feature type="transmembrane region" description="Helical" evidence="11">
    <location>
        <begin position="86"/>
        <end position="107"/>
    </location>
</feature>
<dbReference type="AlphaFoldDB" id="A0A382BI94"/>